<keyword evidence="3" id="KW-1185">Reference proteome</keyword>
<accession>A0AAN8VJQ7</accession>
<evidence type="ECO:0000256" key="1">
    <source>
        <dbReference type="SAM" id="SignalP"/>
    </source>
</evidence>
<dbReference type="EMBL" id="JBAMMX010000008">
    <property type="protein sequence ID" value="KAK6935345.1"/>
    <property type="molecule type" value="Genomic_DNA"/>
</dbReference>
<comment type="caution">
    <text evidence="2">The sequence shown here is derived from an EMBL/GenBank/DDBJ whole genome shotgun (WGS) entry which is preliminary data.</text>
</comment>
<gene>
    <name evidence="2" type="ORF">RJ641_035500</name>
</gene>
<evidence type="ECO:0000313" key="2">
    <source>
        <dbReference type="EMBL" id="KAK6935345.1"/>
    </source>
</evidence>
<feature type="signal peptide" evidence="1">
    <location>
        <begin position="1"/>
        <end position="22"/>
    </location>
</feature>
<feature type="chain" id="PRO_5043005211" evidence="1">
    <location>
        <begin position="23"/>
        <end position="121"/>
    </location>
</feature>
<sequence>FYLRSSLPIALLVVGSLHMQTARFLCEAHSEFADGSIDSSRCTGKTVEVEGSLLAAAPAGTHSISNAYSRHLSTDLRAAVSSGLPRGESKLRCTFTESALSTASILRVPEFASLSLHEQLG</sequence>
<organism evidence="2 3">
    <name type="scientific">Dillenia turbinata</name>
    <dbReference type="NCBI Taxonomy" id="194707"/>
    <lineage>
        <taxon>Eukaryota</taxon>
        <taxon>Viridiplantae</taxon>
        <taxon>Streptophyta</taxon>
        <taxon>Embryophyta</taxon>
        <taxon>Tracheophyta</taxon>
        <taxon>Spermatophyta</taxon>
        <taxon>Magnoliopsida</taxon>
        <taxon>eudicotyledons</taxon>
        <taxon>Gunneridae</taxon>
        <taxon>Pentapetalae</taxon>
        <taxon>Dilleniales</taxon>
        <taxon>Dilleniaceae</taxon>
        <taxon>Dillenia</taxon>
    </lineage>
</organism>
<name>A0AAN8VJQ7_9MAGN</name>
<dbReference type="AlphaFoldDB" id="A0AAN8VJQ7"/>
<feature type="non-terminal residue" evidence="2">
    <location>
        <position position="1"/>
    </location>
</feature>
<evidence type="ECO:0000313" key="3">
    <source>
        <dbReference type="Proteomes" id="UP001370490"/>
    </source>
</evidence>
<dbReference type="Proteomes" id="UP001370490">
    <property type="component" value="Unassembled WGS sequence"/>
</dbReference>
<reference evidence="2 3" key="1">
    <citation type="submission" date="2023-12" db="EMBL/GenBank/DDBJ databases">
        <title>A high-quality genome assembly for Dillenia turbinata (Dilleniales).</title>
        <authorList>
            <person name="Chanderbali A."/>
        </authorList>
    </citation>
    <scope>NUCLEOTIDE SEQUENCE [LARGE SCALE GENOMIC DNA]</scope>
    <source>
        <strain evidence="2">LSX21</strain>
        <tissue evidence="2">Leaf</tissue>
    </source>
</reference>
<proteinExistence type="predicted"/>
<keyword evidence="1" id="KW-0732">Signal</keyword>
<protein>
    <submittedName>
        <fullName evidence="2">Uncharacterized protein</fullName>
    </submittedName>
</protein>